<organism evidence="2 3">
    <name type="scientific">Multifurca ochricompacta</name>
    <dbReference type="NCBI Taxonomy" id="376703"/>
    <lineage>
        <taxon>Eukaryota</taxon>
        <taxon>Fungi</taxon>
        <taxon>Dikarya</taxon>
        <taxon>Basidiomycota</taxon>
        <taxon>Agaricomycotina</taxon>
        <taxon>Agaricomycetes</taxon>
        <taxon>Russulales</taxon>
        <taxon>Russulaceae</taxon>
        <taxon>Multifurca</taxon>
    </lineage>
</organism>
<dbReference type="Proteomes" id="UP001203297">
    <property type="component" value="Unassembled WGS sequence"/>
</dbReference>
<dbReference type="EMBL" id="WTXG01000004">
    <property type="protein sequence ID" value="KAI0306183.1"/>
    <property type="molecule type" value="Genomic_DNA"/>
</dbReference>
<keyword evidence="3" id="KW-1185">Reference proteome</keyword>
<proteinExistence type="predicted"/>
<evidence type="ECO:0008006" key="4">
    <source>
        <dbReference type="Google" id="ProtNLM"/>
    </source>
</evidence>
<evidence type="ECO:0000313" key="3">
    <source>
        <dbReference type="Proteomes" id="UP001203297"/>
    </source>
</evidence>
<feature type="compositionally biased region" description="Low complexity" evidence="1">
    <location>
        <begin position="69"/>
        <end position="85"/>
    </location>
</feature>
<name>A0AAD4M9T5_9AGAM</name>
<feature type="region of interest" description="Disordered" evidence="1">
    <location>
        <begin position="1"/>
        <end position="130"/>
    </location>
</feature>
<feature type="compositionally biased region" description="Basic and acidic residues" evidence="1">
    <location>
        <begin position="22"/>
        <end position="31"/>
    </location>
</feature>
<feature type="compositionally biased region" description="Polar residues" evidence="1">
    <location>
        <begin position="86"/>
        <end position="98"/>
    </location>
</feature>
<protein>
    <recommendedName>
        <fullName evidence="4">SHSP domain-containing protein</fullName>
    </recommendedName>
</protein>
<dbReference type="AlphaFoldDB" id="A0AAD4M9T5"/>
<evidence type="ECO:0000313" key="2">
    <source>
        <dbReference type="EMBL" id="KAI0306183.1"/>
    </source>
</evidence>
<reference evidence="2" key="1">
    <citation type="journal article" date="2022" name="New Phytol.">
        <title>Evolutionary transition to the ectomycorrhizal habit in the genomes of a hyperdiverse lineage of mushroom-forming fungi.</title>
        <authorList>
            <person name="Looney B."/>
            <person name="Miyauchi S."/>
            <person name="Morin E."/>
            <person name="Drula E."/>
            <person name="Courty P.E."/>
            <person name="Kohler A."/>
            <person name="Kuo A."/>
            <person name="LaButti K."/>
            <person name="Pangilinan J."/>
            <person name="Lipzen A."/>
            <person name="Riley R."/>
            <person name="Andreopoulos W."/>
            <person name="He G."/>
            <person name="Johnson J."/>
            <person name="Nolan M."/>
            <person name="Tritt A."/>
            <person name="Barry K.W."/>
            <person name="Grigoriev I.V."/>
            <person name="Nagy L.G."/>
            <person name="Hibbett D."/>
            <person name="Henrissat B."/>
            <person name="Matheny P.B."/>
            <person name="Labbe J."/>
            <person name="Martin F.M."/>
        </authorList>
    </citation>
    <scope>NUCLEOTIDE SEQUENCE</scope>
    <source>
        <strain evidence="2">BPL690</strain>
    </source>
</reference>
<sequence>MNVGVGVRPRALSSTFTTPGGERTRDRERRCVTHTIIHNAPTPPLPPPVAAVVSTETATETIRWPPTRSSQQQQQQKQQHAISSSPSKSVDDATSVSRGTLRDFPACRPESPLAHARRGAGPNVPPARIETSPTSYVLSIVLPRPGGTPLAPEMITVSARRGGRLAVVADAWHLEHDCHYEWNVAFPPSGVDLRTVRARFGEDGLLVIDVPRRA</sequence>
<comment type="caution">
    <text evidence="2">The sequence shown here is derived from an EMBL/GenBank/DDBJ whole genome shotgun (WGS) entry which is preliminary data.</text>
</comment>
<accession>A0AAD4M9T5</accession>
<gene>
    <name evidence="2" type="ORF">B0F90DRAFT_1624016</name>
</gene>
<evidence type="ECO:0000256" key="1">
    <source>
        <dbReference type="SAM" id="MobiDB-lite"/>
    </source>
</evidence>
<feature type="compositionally biased region" description="Low complexity" evidence="1">
    <location>
        <begin position="50"/>
        <end position="61"/>
    </location>
</feature>